<dbReference type="Proteomes" id="UP000267921">
    <property type="component" value="Unassembled WGS sequence"/>
</dbReference>
<dbReference type="EMBL" id="RJJG01000001">
    <property type="protein sequence ID" value="RNI10767.1"/>
    <property type="molecule type" value="Genomic_DNA"/>
</dbReference>
<dbReference type="GO" id="GO:0051539">
    <property type="term" value="F:4 iron, 4 sulfur cluster binding"/>
    <property type="evidence" value="ECO:0007669"/>
    <property type="project" value="UniProtKB-KW"/>
</dbReference>
<dbReference type="PANTHER" id="PTHR30352:SF5">
    <property type="entry name" value="PYRUVATE FORMATE-LYASE 1-ACTIVATING ENZYME"/>
    <property type="match status" value="1"/>
</dbReference>
<protein>
    <submittedName>
        <fullName evidence="8">Anaerobic ribonucleoside-triphosphate reductase activating protein</fullName>
    </submittedName>
    <submittedName>
        <fullName evidence="10">Pyruvate formate lyase activating enzyme</fullName>
    </submittedName>
</protein>
<feature type="domain" description="Radical SAM core" evidence="7">
    <location>
        <begin position="24"/>
        <end position="250"/>
    </location>
</feature>
<evidence type="ECO:0000313" key="9">
    <source>
        <dbReference type="EMBL" id="RNI10767.1"/>
    </source>
</evidence>
<evidence type="ECO:0000259" key="7">
    <source>
        <dbReference type="PROSITE" id="PS51918"/>
    </source>
</evidence>
<keyword evidence="2" id="KW-0004">4Fe-4S</keyword>
<sequence>MAPLTCVKDFEVNFGDYVPLSTLDWPGKASVVFFLRDCPFRCPYCQNYSILNGYELVESSQIKQLMETSRPFVSSVVISGGEPLQQEQAVSGIAQMARDMGLLVGLHTNGVHVDVLEDLIENELVDGVFIDVKASLENAGDYGRMIGYGSYPSVTISPADAVNNVQRSIKLAAENKLLQELRTTVLPGFMDKPEDIESIASSIVKCAGSDVPYFIQQGETEHSMDGKLRDLSPLNRDELLSLGHAATPFLNNVFIRTGKNGCEKITSNQSVV</sequence>
<dbReference type="SFLD" id="SFLDS00029">
    <property type="entry name" value="Radical_SAM"/>
    <property type="match status" value="1"/>
</dbReference>
<dbReference type="Proteomes" id="UP000198669">
    <property type="component" value="Unassembled WGS sequence"/>
</dbReference>
<dbReference type="SFLD" id="SFLDG01094">
    <property type="entry name" value="Uncharacterised_Radical_SAM_Su"/>
    <property type="match status" value="1"/>
</dbReference>
<evidence type="ECO:0000313" key="8">
    <source>
        <dbReference type="EMBL" id="APH38363.1"/>
    </source>
</evidence>
<evidence type="ECO:0000313" key="12">
    <source>
        <dbReference type="Proteomes" id="UP000198669"/>
    </source>
</evidence>
<dbReference type="PANTHER" id="PTHR30352">
    <property type="entry name" value="PYRUVATE FORMATE-LYASE-ACTIVATING ENZYME"/>
    <property type="match status" value="1"/>
</dbReference>
<keyword evidence="10" id="KW-0456">Lyase</keyword>
<dbReference type="STRING" id="2177.BHR79_01915"/>
<dbReference type="CDD" id="cd01335">
    <property type="entry name" value="Radical_SAM"/>
    <property type="match status" value="1"/>
</dbReference>
<accession>A0A1L3Q0I1</accession>
<dbReference type="KEGG" id="mhaz:BHR79_01915"/>
<dbReference type="GO" id="GO:0016829">
    <property type="term" value="F:lyase activity"/>
    <property type="evidence" value="ECO:0007669"/>
    <property type="project" value="UniProtKB-KW"/>
</dbReference>
<reference evidence="10 12" key="2">
    <citation type="submission" date="2016-10" db="EMBL/GenBank/DDBJ databases">
        <authorList>
            <person name="de Groot N.N."/>
        </authorList>
    </citation>
    <scope>NUCLEOTIDE SEQUENCE [LARGE SCALE GENOMIC DNA]</scope>
    <source>
        <strain evidence="10 12">Z-7982</strain>
    </source>
</reference>
<evidence type="ECO:0000313" key="13">
    <source>
        <dbReference type="Proteomes" id="UP000267921"/>
    </source>
</evidence>
<dbReference type="GeneID" id="30582474"/>
<reference evidence="9 13" key="3">
    <citation type="submission" date="2018-10" db="EMBL/GenBank/DDBJ databases">
        <title>Cultivation of a novel Methanohalophilus strain from Kebrit Deep of the Red Sea and a genomic comparison of members of the genus Methanohalophilus.</title>
        <authorList>
            <person name="Guan Y."/>
            <person name="Ngugi D.K."/>
            <person name="Stingl U."/>
        </authorList>
    </citation>
    <scope>NUCLEOTIDE SEQUENCE [LARGE SCALE GENOMIC DNA]</scope>
    <source>
        <strain evidence="9 13">DSM 3094</strain>
    </source>
</reference>
<keyword evidence="6" id="KW-0411">Iron-sulfur</keyword>
<proteinExistence type="predicted"/>
<dbReference type="InterPro" id="IPR007197">
    <property type="entry name" value="rSAM"/>
</dbReference>
<dbReference type="InterPro" id="IPR013785">
    <property type="entry name" value="Aldolase_TIM"/>
</dbReference>
<dbReference type="EMBL" id="FNMU01000001">
    <property type="protein sequence ID" value="SDW04146.1"/>
    <property type="molecule type" value="Genomic_DNA"/>
</dbReference>
<keyword evidence="3" id="KW-0949">S-adenosyl-L-methionine</keyword>
<dbReference type="SUPFAM" id="SSF102114">
    <property type="entry name" value="Radical SAM enzymes"/>
    <property type="match status" value="1"/>
</dbReference>
<organism evidence="8 11">
    <name type="scientific">Methanohalophilus halophilus</name>
    <dbReference type="NCBI Taxonomy" id="2177"/>
    <lineage>
        <taxon>Archaea</taxon>
        <taxon>Methanobacteriati</taxon>
        <taxon>Methanobacteriota</taxon>
        <taxon>Stenosarchaea group</taxon>
        <taxon>Methanomicrobia</taxon>
        <taxon>Methanosarcinales</taxon>
        <taxon>Methanosarcinaceae</taxon>
        <taxon>Methanohalophilus</taxon>
    </lineage>
</organism>
<dbReference type="Gene3D" id="3.20.20.70">
    <property type="entry name" value="Aldolase class I"/>
    <property type="match status" value="1"/>
</dbReference>
<dbReference type="EMBL" id="CP017921">
    <property type="protein sequence ID" value="APH38363.1"/>
    <property type="molecule type" value="Genomic_DNA"/>
</dbReference>
<evidence type="ECO:0000256" key="1">
    <source>
        <dbReference type="ARBA" id="ARBA00001966"/>
    </source>
</evidence>
<evidence type="ECO:0000256" key="3">
    <source>
        <dbReference type="ARBA" id="ARBA00022691"/>
    </source>
</evidence>
<dbReference type="PROSITE" id="PS51918">
    <property type="entry name" value="RADICAL_SAM"/>
    <property type="match status" value="1"/>
</dbReference>
<evidence type="ECO:0000256" key="4">
    <source>
        <dbReference type="ARBA" id="ARBA00022723"/>
    </source>
</evidence>
<dbReference type="InterPro" id="IPR012840">
    <property type="entry name" value="NrdG2"/>
</dbReference>
<dbReference type="InterPro" id="IPR034457">
    <property type="entry name" value="Organic_radical-activating"/>
</dbReference>
<evidence type="ECO:0000313" key="11">
    <source>
        <dbReference type="Proteomes" id="UP000186879"/>
    </source>
</evidence>
<reference evidence="8 11" key="1">
    <citation type="submission" date="2016-10" db="EMBL/GenBank/DDBJ databases">
        <title>Methanohalophilus halophilus.</title>
        <authorList>
            <person name="L'haridon S."/>
        </authorList>
    </citation>
    <scope>NUCLEOTIDE SEQUENCE [LARGE SCALE GENOMIC DNA]</scope>
    <source>
        <strain evidence="8 11">Z-7982</strain>
    </source>
</reference>
<dbReference type="AlphaFoldDB" id="A0A1L3Q0I1"/>
<evidence type="ECO:0000313" key="10">
    <source>
        <dbReference type="EMBL" id="SDW04146.1"/>
    </source>
</evidence>
<evidence type="ECO:0000256" key="5">
    <source>
        <dbReference type="ARBA" id="ARBA00023004"/>
    </source>
</evidence>
<keyword evidence="4" id="KW-0479">Metal-binding</keyword>
<evidence type="ECO:0000256" key="2">
    <source>
        <dbReference type="ARBA" id="ARBA00022485"/>
    </source>
</evidence>
<dbReference type="RefSeq" id="WP_072560680.1">
    <property type="nucleotide sequence ID" value="NZ_CP017921.1"/>
</dbReference>
<gene>
    <name evidence="8" type="ORF">BHR79_01915</name>
    <name evidence="9" type="ORF">EFE40_00870</name>
    <name evidence="10" type="ORF">SAMN04515625_0208</name>
</gene>
<dbReference type="InterPro" id="IPR058240">
    <property type="entry name" value="rSAM_sf"/>
</dbReference>
<comment type="cofactor">
    <cofactor evidence="1">
        <name>[4Fe-4S] cluster</name>
        <dbReference type="ChEBI" id="CHEBI:49883"/>
    </cofactor>
</comment>
<name>A0A1L3Q0I1_9EURY</name>
<dbReference type="GO" id="GO:0046872">
    <property type="term" value="F:metal ion binding"/>
    <property type="evidence" value="ECO:0007669"/>
    <property type="project" value="UniProtKB-KW"/>
</dbReference>
<dbReference type="NCBIfam" id="TIGR02495">
    <property type="entry name" value="NrdG2"/>
    <property type="match status" value="1"/>
</dbReference>
<keyword evidence="5" id="KW-0408">Iron</keyword>
<dbReference type="OrthoDB" id="371936at2157"/>
<keyword evidence="11" id="KW-1185">Reference proteome</keyword>
<keyword evidence="10" id="KW-0670">Pyruvate</keyword>
<dbReference type="Proteomes" id="UP000186879">
    <property type="component" value="Chromosome"/>
</dbReference>
<evidence type="ECO:0000256" key="6">
    <source>
        <dbReference type="ARBA" id="ARBA00023014"/>
    </source>
</evidence>
<dbReference type="Pfam" id="PF04055">
    <property type="entry name" value="Radical_SAM"/>
    <property type="match status" value="1"/>
</dbReference>